<reference evidence="4" key="1">
    <citation type="submission" date="2022-07" db="EMBL/GenBank/DDBJ databases">
        <title>Multi-strain Analysis of Pseudomonas putida Reveals Metabolic and Genetic Diversity.</title>
        <authorList>
            <person name="Monk J.M."/>
        </authorList>
    </citation>
    <scope>NUCLEOTIDE SEQUENCE</scope>
    <source>
        <strain evidence="3">17514</strain>
        <strain evidence="4">17633</strain>
    </source>
</reference>
<accession>A0A9X4DER4</accession>
<dbReference type="EMBL" id="JANIAN010000044">
    <property type="protein sequence ID" value="MDD2109316.1"/>
    <property type="molecule type" value="Genomic_DNA"/>
</dbReference>
<evidence type="ECO:0000313" key="5">
    <source>
        <dbReference type="Proteomes" id="UP001150728"/>
    </source>
</evidence>
<dbReference type="RefSeq" id="WP_274079730.1">
    <property type="nucleotide sequence ID" value="NZ_CP128558.1"/>
</dbReference>
<dbReference type="Pfam" id="PF01266">
    <property type="entry name" value="DAO"/>
    <property type="match status" value="1"/>
</dbReference>
<organism evidence="4 5">
    <name type="scientific">Pseudomonas asiatica</name>
    <dbReference type="NCBI Taxonomy" id="2219225"/>
    <lineage>
        <taxon>Bacteria</taxon>
        <taxon>Pseudomonadati</taxon>
        <taxon>Pseudomonadota</taxon>
        <taxon>Gammaproteobacteria</taxon>
        <taxon>Pseudomonadales</taxon>
        <taxon>Pseudomonadaceae</taxon>
        <taxon>Pseudomonas</taxon>
    </lineage>
</organism>
<dbReference type="AlphaFoldDB" id="A0A9X4DER4"/>
<name>A0A9X4DER4_9PSED</name>
<dbReference type="Proteomes" id="UP001150728">
    <property type="component" value="Unassembled WGS sequence"/>
</dbReference>
<protein>
    <submittedName>
        <fullName evidence="4">FAD-binding oxidoreductase</fullName>
    </submittedName>
</protein>
<feature type="domain" description="FAD dependent oxidoreductase" evidence="2">
    <location>
        <begin position="37"/>
        <end position="393"/>
    </location>
</feature>
<dbReference type="Proteomes" id="UP001150678">
    <property type="component" value="Unassembled WGS sequence"/>
</dbReference>
<proteinExistence type="predicted"/>
<dbReference type="GO" id="GO:0016491">
    <property type="term" value="F:oxidoreductase activity"/>
    <property type="evidence" value="ECO:0007669"/>
    <property type="project" value="UniProtKB-KW"/>
</dbReference>
<evidence type="ECO:0000256" key="1">
    <source>
        <dbReference type="ARBA" id="ARBA00023002"/>
    </source>
</evidence>
<evidence type="ECO:0000259" key="2">
    <source>
        <dbReference type="Pfam" id="PF01266"/>
    </source>
</evidence>
<dbReference type="SUPFAM" id="SSF51905">
    <property type="entry name" value="FAD/NAD(P)-binding domain"/>
    <property type="match status" value="1"/>
</dbReference>
<dbReference type="PANTHER" id="PTHR13847">
    <property type="entry name" value="SARCOSINE DEHYDROGENASE-RELATED"/>
    <property type="match status" value="1"/>
</dbReference>
<dbReference type="Gene3D" id="3.30.9.10">
    <property type="entry name" value="D-Amino Acid Oxidase, subunit A, domain 2"/>
    <property type="match status" value="1"/>
</dbReference>
<keyword evidence="1" id="KW-0560">Oxidoreductase</keyword>
<dbReference type="InterPro" id="IPR036188">
    <property type="entry name" value="FAD/NAD-bd_sf"/>
</dbReference>
<dbReference type="InterPro" id="IPR006076">
    <property type="entry name" value="FAD-dep_OxRdtase"/>
</dbReference>
<gene>
    <name evidence="3" type="ORF">NP533_24335</name>
    <name evidence="4" type="ORF">NP554_23455</name>
</gene>
<evidence type="ECO:0000313" key="4">
    <source>
        <dbReference type="EMBL" id="MDD2114745.1"/>
    </source>
</evidence>
<dbReference type="GO" id="GO:0005737">
    <property type="term" value="C:cytoplasm"/>
    <property type="evidence" value="ECO:0007669"/>
    <property type="project" value="TreeGrafter"/>
</dbReference>
<sequence length="439" mass="48262">MTRISSLPADDATCGWYHLSKPRTPRPAHSGHSQARWVVVGAGFTGLAAARQLATNFPDDEIVLIEAQEVGFGTSGRNAGFAIDLPHDIGAEDYIGDIDIAKTILKLNLGGQSYIKELIERYDIECQFRHCGKYQAAVEDRGIAVLDAYRRGLDKLGQPYEVIEGRDLPEHIGTHFYRKGLFTPGTALLQPSALVKGLADSLPSNVSLYERTPITEVDYGDKVVLRHANGSITADKLVLTTNAFGMSFGFLKGRMLPVFTYGSITRPLTEEEQARLGGKPYWGVIPADPFGTTMRRTVDNRLLIRNSFSYNPDGRSNRKYLDRFVQRHRESFARRFPMLPGVNFEYTWGGALALSRNHMGFFGKLAPNVVGALCCNGLGVTRGTVTGKLLADWLAGDKNELIEFLLNAPGPCANPPQPLVSLGLNANLMWGQFRAGKES</sequence>
<dbReference type="EMBL" id="JANIAM010000024">
    <property type="protein sequence ID" value="MDD2114745.1"/>
    <property type="molecule type" value="Genomic_DNA"/>
</dbReference>
<evidence type="ECO:0000313" key="3">
    <source>
        <dbReference type="EMBL" id="MDD2109316.1"/>
    </source>
</evidence>
<dbReference type="Gene3D" id="3.50.50.60">
    <property type="entry name" value="FAD/NAD(P)-binding domain"/>
    <property type="match status" value="1"/>
</dbReference>
<dbReference type="PANTHER" id="PTHR13847:SF281">
    <property type="entry name" value="FAD DEPENDENT OXIDOREDUCTASE DOMAIN-CONTAINING PROTEIN"/>
    <property type="match status" value="1"/>
</dbReference>
<comment type="caution">
    <text evidence="4">The sequence shown here is derived from an EMBL/GenBank/DDBJ whole genome shotgun (WGS) entry which is preliminary data.</text>
</comment>